<dbReference type="InterPro" id="IPR042099">
    <property type="entry name" value="ANL_N_sf"/>
</dbReference>
<reference evidence="3 4" key="1">
    <citation type="submission" date="2017-02" db="EMBL/GenBank/DDBJ databases">
        <authorList>
            <person name="Peterson S.W."/>
        </authorList>
    </citation>
    <scope>NUCLEOTIDE SEQUENCE [LARGE SCALE GENOMIC DNA]</scope>
    <source>
        <strain evidence="3 4">ATCC BAA-909</strain>
    </source>
</reference>
<dbReference type="STRING" id="225004.SAMN02745152_01056"/>
<sequence length="637" mass="71662">MEKTLPRMFRETAKKYPELTAQMSRISEGVWDSISYKNAFEISKNFAGGLLSIGIKRGDHIGMISDNRKEWQQIDMGLLSIGAIDVPRGCDATIGDLEYILSFAKTQTVIVENKSQISKILGIKDKLPLLKTFISIEDQDEKVFEECKNSGITLFTFNQIVEKGEEFNQKNPATVDEEINKGQWDDLASIIFTSGTTGQPKGVMLTHGNFLSQLEDIDERIWLNPGDRGILVLPVWHAFERSVEYVVFSQAATLCYSKPIGQILLQDFKSLDPQVLPAVPRVIEAIYDGIYKKMRKTGGITLKVFNFFVTVALFHSKLDRVLFDKTTRYGIDKRWLQWPAFVIPWLLLYPIKLLGGAIVFRKIRAMLGKHFRGAVAGGGALPPAIDKFFWAIGVPLVEGYGLTETSPIISVRPFNRPVLGNVGRPIRELAAKVVDPATGKEVPRGKKGVLLVKGPTVMKGYYERPDLTKEVIDENGWFNTGDLARLTANGEIVLCGRIKDTIVQLGGENIEPVPIEMKIQESRYIKTAVVVGQDQRYLAALIVPEKSEIEQFAQEAKISYKKYEDLAKSLEIKRLLESEISQRVNSKNGFKMFERINKIAVLPKEFEVGVELSAKQEISRYKINAIYASEIKKLFKD</sequence>
<dbReference type="PANTHER" id="PTHR43813">
    <property type="entry name" value="ACYL-ACTIVATING ENZYME 16, CHLOROPLASTIC-RELATED"/>
    <property type="match status" value="1"/>
</dbReference>
<dbReference type="InterPro" id="IPR052987">
    <property type="entry name" value="Chloroplast_AMP-bd_Enzymes"/>
</dbReference>
<dbReference type="SUPFAM" id="SSF56801">
    <property type="entry name" value="Acetyl-CoA synthetase-like"/>
    <property type="match status" value="1"/>
</dbReference>
<evidence type="ECO:0000313" key="3">
    <source>
        <dbReference type="EMBL" id="SJZ72777.1"/>
    </source>
</evidence>
<protein>
    <submittedName>
        <fullName evidence="3">Long-chain acyl-CoA synthetase</fullName>
    </submittedName>
</protein>
<dbReference type="PROSITE" id="PS00455">
    <property type="entry name" value="AMP_BINDING"/>
    <property type="match status" value="1"/>
</dbReference>
<dbReference type="Gene3D" id="3.40.50.12780">
    <property type="entry name" value="N-terminal domain of ligase-like"/>
    <property type="match status" value="2"/>
</dbReference>
<organism evidence="3 4">
    <name type="scientific">Treponema berlinense</name>
    <dbReference type="NCBI Taxonomy" id="225004"/>
    <lineage>
        <taxon>Bacteria</taxon>
        <taxon>Pseudomonadati</taxon>
        <taxon>Spirochaetota</taxon>
        <taxon>Spirochaetia</taxon>
        <taxon>Spirochaetales</taxon>
        <taxon>Treponemataceae</taxon>
        <taxon>Treponema</taxon>
    </lineage>
</organism>
<dbReference type="OrthoDB" id="311554at2"/>
<keyword evidence="4" id="KW-1185">Reference proteome</keyword>
<name>A0A1T4N171_9SPIR</name>
<keyword evidence="1" id="KW-0812">Transmembrane</keyword>
<accession>A0A1T4N171</accession>
<feature type="domain" description="AMP-dependent synthetase/ligase" evidence="2">
    <location>
        <begin position="9"/>
        <end position="462"/>
    </location>
</feature>
<dbReference type="EMBL" id="FUXC01000005">
    <property type="protein sequence ID" value="SJZ72777.1"/>
    <property type="molecule type" value="Genomic_DNA"/>
</dbReference>
<dbReference type="GeneID" id="303367307"/>
<dbReference type="AlphaFoldDB" id="A0A1T4N171"/>
<gene>
    <name evidence="3" type="ORF">SAMN02745152_01056</name>
</gene>
<feature type="transmembrane region" description="Helical" evidence="1">
    <location>
        <begin position="300"/>
        <end position="318"/>
    </location>
</feature>
<evidence type="ECO:0000259" key="2">
    <source>
        <dbReference type="Pfam" id="PF00501"/>
    </source>
</evidence>
<dbReference type="Pfam" id="PF23562">
    <property type="entry name" value="AMP-binding_C_3"/>
    <property type="match status" value="1"/>
</dbReference>
<dbReference type="Pfam" id="PF00501">
    <property type="entry name" value="AMP-binding"/>
    <property type="match status" value="1"/>
</dbReference>
<evidence type="ECO:0000313" key="4">
    <source>
        <dbReference type="Proteomes" id="UP000190395"/>
    </source>
</evidence>
<keyword evidence="1" id="KW-0472">Membrane</keyword>
<dbReference type="PANTHER" id="PTHR43813:SF1">
    <property type="entry name" value="ACYL-ACTIVATING ENZYME 16, CHLOROPLASTIC-RELATED"/>
    <property type="match status" value="1"/>
</dbReference>
<keyword evidence="1" id="KW-1133">Transmembrane helix</keyword>
<dbReference type="InterPro" id="IPR020845">
    <property type="entry name" value="AMP-binding_CS"/>
</dbReference>
<feature type="transmembrane region" description="Helical" evidence="1">
    <location>
        <begin position="338"/>
        <end position="360"/>
    </location>
</feature>
<dbReference type="InterPro" id="IPR000873">
    <property type="entry name" value="AMP-dep_synth/lig_dom"/>
</dbReference>
<dbReference type="RefSeq" id="WP_078930811.1">
    <property type="nucleotide sequence ID" value="NZ_FUXC01000005.1"/>
</dbReference>
<dbReference type="Proteomes" id="UP000190395">
    <property type="component" value="Unassembled WGS sequence"/>
</dbReference>
<evidence type="ECO:0000256" key="1">
    <source>
        <dbReference type="SAM" id="Phobius"/>
    </source>
</evidence>
<proteinExistence type="predicted"/>